<dbReference type="InterPro" id="IPR043129">
    <property type="entry name" value="ATPase_NBD"/>
</dbReference>
<evidence type="ECO:0000313" key="2">
    <source>
        <dbReference type="EMBL" id="GBQ07719.1"/>
    </source>
</evidence>
<feature type="domain" description="Ppx/GppA phosphatase N-terminal" evidence="1">
    <location>
        <begin position="15"/>
        <end position="149"/>
    </location>
</feature>
<dbReference type="Proteomes" id="UP001062901">
    <property type="component" value="Unassembled WGS sequence"/>
</dbReference>
<name>A0ABQ0NZX9_9PROT</name>
<dbReference type="EMBL" id="BAQD01000043">
    <property type="protein sequence ID" value="GBQ07719.1"/>
    <property type="molecule type" value="Genomic_DNA"/>
</dbReference>
<proteinExistence type="predicted"/>
<comment type="caution">
    <text evidence="2">The sequence shown here is derived from an EMBL/GenBank/DDBJ whole genome shotgun (WGS) entry which is preliminary data.</text>
</comment>
<dbReference type="Gene3D" id="3.30.420.150">
    <property type="entry name" value="Exopolyphosphatase. Domain 2"/>
    <property type="match status" value="1"/>
</dbReference>
<accession>A0ABQ0NZX9</accession>
<protein>
    <recommendedName>
        <fullName evidence="1">Ppx/GppA phosphatase N-terminal domain-containing protein</fullName>
    </recommendedName>
</protein>
<keyword evidence="3" id="KW-1185">Reference proteome</keyword>
<sequence length="178" mass="20228">MSLFEHFSHLPKQCAYDAMFDYAYQKLKTFEAVHCIRKDIERQNVRMVGTSGIVTTLASIALELDRYRRSSIDGLCLGRQTLMHALHKLKKMSHSDMGRHPCIGRHRATLILSGCAIFDAIQSLWPVERIMIADRGLRDGMIVRMAREHRRSIGRARPAQRSHRASSHLPVGALAIPL</sequence>
<dbReference type="SUPFAM" id="SSF53067">
    <property type="entry name" value="Actin-like ATPase domain"/>
    <property type="match status" value="1"/>
</dbReference>
<organism evidence="2 3">
    <name type="scientific">Saccharibacter floricola DSM 15669</name>
    <dbReference type="NCBI Taxonomy" id="1123227"/>
    <lineage>
        <taxon>Bacteria</taxon>
        <taxon>Pseudomonadati</taxon>
        <taxon>Pseudomonadota</taxon>
        <taxon>Alphaproteobacteria</taxon>
        <taxon>Acetobacterales</taxon>
        <taxon>Acetobacteraceae</taxon>
        <taxon>Saccharibacter</taxon>
    </lineage>
</organism>
<evidence type="ECO:0000259" key="1">
    <source>
        <dbReference type="Pfam" id="PF02541"/>
    </source>
</evidence>
<dbReference type="Pfam" id="PF02541">
    <property type="entry name" value="Ppx-GppA"/>
    <property type="match status" value="1"/>
</dbReference>
<gene>
    <name evidence="2" type="ORF">AA15669_1503</name>
</gene>
<dbReference type="InterPro" id="IPR003695">
    <property type="entry name" value="Ppx_GppA_N"/>
</dbReference>
<reference evidence="2" key="1">
    <citation type="submission" date="2013-04" db="EMBL/GenBank/DDBJ databases">
        <title>The genome sequencing project of 58 acetic acid bacteria.</title>
        <authorList>
            <person name="Okamoto-Kainuma A."/>
            <person name="Ishikawa M."/>
            <person name="Umino S."/>
            <person name="Koizumi Y."/>
            <person name="Shiwa Y."/>
            <person name="Yoshikawa H."/>
            <person name="Matsutani M."/>
            <person name="Matsushita K."/>
        </authorList>
    </citation>
    <scope>NUCLEOTIDE SEQUENCE</scope>
    <source>
        <strain evidence="2">DSM 15669</strain>
    </source>
</reference>
<evidence type="ECO:0000313" key="3">
    <source>
        <dbReference type="Proteomes" id="UP001062901"/>
    </source>
</evidence>